<name>A0A9P7V3J8_9AGAR</name>
<dbReference type="RefSeq" id="XP_043016170.1">
    <property type="nucleotide sequence ID" value="XM_043147461.1"/>
</dbReference>
<reference evidence="1" key="1">
    <citation type="journal article" date="2021" name="Genome Biol. Evol.">
        <title>The assembled and annotated genome of the fairy-ring fungus Marasmius oreades.</title>
        <authorList>
            <person name="Hiltunen M."/>
            <person name="Ament-Velasquez S.L."/>
            <person name="Johannesson H."/>
        </authorList>
    </citation>
    <scope>NUCLEOTIDE SEQUENCE</scope>
    <source>
        <strain evidence="1">03SP1</strain>
    </source>
</reference>
<dbReference type="EMBL" id="CM032181">
    <property type="protein sequence ID" value="KAG7099700.1"/>
    <property type="molecule type" value="Genomic_DNA"/>
</dbReference>
<gene>
    <name evidence="1" type="ORF">E1B28_001520</name>
</gene>
<accession>A0A9P7V3J8</accession>
<dbReference type="Proteomes" id="UP001049176">
    <property type="component" value="Chromosome 1"/>
</dbReference>
<evidence type="ECO:0000313" key="1">
    <source>
        <dbReference type="EMBL" id="KAG7099700.1"/>
    </source>
</evidence>
<comment type="caution">
    <text evidence="1">The sequence shown here is derived from an EMBL/GenBank/DDBJ whole genome shotgun (WGS) entry which is preliminary data.</text>
</comment>
<organism evidence="1 2">
    <name type="scientific">Marasmius oreades</name>
    <name type="common">fairy-ring Marasmius</name>
    <dbReference type="NCBI Taxonomy" id="181124"/>
    <lineage>
        <taxon>Eukaryota</taxon>
        <taxon>Fungi</taxon>
        <taxon>Dikarya</taxon>
        <taxon>Basidiomycota</taxon>
        <taxon>Agaricomycotina</taxon>
        <taxon>Agaricomycetes</taxon>
        <taxon>Agaricomycetidae</taxon>
        <taxon>Agaricales</taxon>
        <taxon>Marasmiineae</taxon>
        <taxon>Marasmiaceae</taxon>
        <taxon>Marasmius</taxon>
    </lineage>
</organism>
<keyword evidence="2" id="KW-1185">Reference proteome</keyword>
<dbReference type="GeneID" id="66070596"/>
<dbReference type="KEGG" id="more:E1B28_001520"/>
<sequence>MTPQASDENQRAGFVKSGRVFEFYEEYPVGERPPRCGSWSPTHKRKVPLYFLGWKMKDEDVLKIDPEGKYYCKYDHATHILEFGIQDIWESNDYHTTFGTISIPQTTVTWLDSKAASFIYFCANLPGEAPLTRTLIDTVKEVLHVTEDPVWILNRALTKDDPWENRHTRAEH</sequence>
<proteinExistence type="predicted"/>
<protein>
    <submittedName>
        <fullName evidence="1">Uncharacterized protein</fullName>
    </submittedName>
</protein>
<evidence type="ECO:0000313" key="2">
    <source>
        <dbReference type="Proteomes" id="UP001049176"/>
    </source>
</evidence>
<dbReference type="AlphaFoldDB" id="A0A9P7V3J8"/>